<dbReference type="EMBL" id="JAAYSM010000138">
    <property type="protein sequence ID" value="NLJ18108.1"/>
    <property type="molecule type" value="Genomic_DNA"/>
</dbReference>
<keyword evidence="5" id="KW-0808">Transferase</keyword>
<gene>
    <name evidence="5" type="ORF">GX355_04525</name>
</gene>
<keyword evidence="1" id="KW-0456">Lyase</keyword>
<dbReference type="SUPFAM" id="SSF110857">
    <property type="entry name" value="Gamma-glutamyl cyclotransferase-like"/>
    <property type="match status" value="1"/>
</dbReference>
<reference evidence="5 6" key="1">
    <citation type="journal article" date="2020" name="Biotechnol. Biofuels">
        <title>New insights from the biogas microbiome by comprehensive genome-resolved metagenomics of nearly 1600 species originating from multiple anaerobic digesters.</title>
        <authorList>
            <person name="Campanaro S."/>
            <person name="Treu L."/>
            <person name="Rodriguez-R L.M."/>
            <person name="Kovalovszki A."/>
            <person name="Ziels R.M."/>
            <person name="Maus I."/>
            <person name="Zhu X."/>
            <person name="Kougias P.G."/>
            <person name="Basile A."/>
            <person name="Luo G."/>
            <person name="Schluter A."/>
            <person name="Konstantinidis K.T."/>
            <person name="Angelidaki I."/>
        </authorList>
    </citation>
    <scope>NUCLEOTIDE SEQUENCE [LARGE SCALE GENOMIC DNA]</scope>
    <source>
        <strain evidence="5">AS23ysBPME_34</strain>
    </source>
</reference>
<dbReference type="Gene3D" id="3.10.490.10">
    <property type="entry name" value="Gamma-glutamyl cyclotransferase-like"/>
    <property type="match status" value="1"/>
</dbReference>
<dbReference type="InterPro" id="IPR017939">
    <property type="entry name" value="G-Glutamylcylcotransferase"/>
</dbReference>
<sequence>MMSKIYLAYGSNMSVEQMAHRCPEAKLLEVSVLPGFRLAFTGAPNRSYATIQKDDTRQVPVLLWEISQTDEASLDRYEDYPNFYEKAEIELNGQTVMYYYMVKQYGLGLPSEEYYNIIAAAYDKFDFDKTILERALKESQNVIKS</sequence>
<evidence type="ECO:0000256" key="3">
    <source>
        <dbReference type="PIRSR" id="PIRSR617939-2"/>
    </source>
</evidence>
<dbReference type="InterPro" id="IPR013024">
    <property type="entry name" value="GGCT-like"/>
</dbReference>
<name>A0A7X8C364_9LACT</name>
<feature type="active site" description="Proton acceptor" evidence="2">
    <location>
        <position position="78"/>
    </location>
</feature>
<evidence type="ECO:0000313" key="5">
    <source>
        <dbReference type="EMBL" id="NLJ18108.1"/>
    </source>
</evidence>
<protein>
    <submittedName>
        <fullName evidence="5">Gamma-glutamylcyclotransferase</fullName>
    </submittedName>
</protein>
<evidence type="ECO:0000313" key="6">
    <source>
        <dbReference type="Proteomes" id="UP000541058"/>
    </source>
</evidence>
<dbReference type="CDD" id="cd06661">
    <property type="entry name" value="GGCT_like"/>
    <property type="match status" value="1"/>
</dbReference>
<dbReference type="InterPro" id="IPR036568">
    <property type="entry name" value="GGCT-like_sf"/>
</dbReference>
<dbReference type="Proteomes" id="UP000541058">
    <property type="component" value="Unassembled WGS sequence"/>
</dbReference>
<accession>A0A7X8C364</accession>
<dbReference type="InterPro" id="IPR009288">
    <property type="entry name" value="AIG2-like_dom"/>
</dbReference>
<dbReference type="AlphaFoldDB" id="A0A7X8C364"/>
<dbReference type="Pfam" id="PF06094">
    <property type="entry name" value="GGACT"/>
    <property type="match status" value="1"/>
</dbReference>
<evidence type="ECO:0000259" key="4">
    <source>
        <dbReference type="Pfam" id="PF06094"/>
    </source>
</evidence>
<feature type="domain" description="Gamma-glutamylcyclotransferase AIG2-like" evidence="4">
    <location>
        <begin position="7"/>
        <end position="104"/>
    </location>
</feature>
<dbReference type="PANTHER" id="PTHR12935:SF0">
    <property type="entry name" value="GAMMA-GLUTAMYLCYCLOTRANSFERASE"/>
    <property type="match status" value="1"/>
</dbReference>
<feature type="binding site" evidence="3">
    <location>
        <begin position="6"/>
        <end position="11"/>
    </location>
    <ligand>
        <name>substrate</name>
    </ligand>
</feature>
<dbReference type="GO" id="GO:0003839">
    <property type="term" value="F:gamma-glutamylcyclotransferase activity"/>
    <property type="evidence" value="ECO:0007669"/>
    <property type="project" value="InterPro"/>
</dbReference>
<organism evidence="5 6">
    <name type="scientific">Globicatella sulfidifaciens</name>
    <dbReference type="NCBI Taxonomy" id="136093"/>
    <lineage>
        <taxon>Bacteria</taxon>
        <taxon>Bacillati</taxon>
        <taxon>Bacillota</taxon>
        <taxon>Bacilli</taxon>
        <taxon>Lactobacillales</taxon>
        <taxon>Aerococcaceae</taxon>
        <taxon>Globicatella</taxon>
    </lineage>
</organism>
<evidence type="ECO:0000256" key="2">
    <source>
        <dbReference type="PIRSR" id="PIRSR617939-1"/>
    </source>
</evidence>
<comment type="caution">
    <text evidence="5">The sequence shown here is derived from an EMBL/GenBank/DDBJ whole genome shotgun (WGS) entry which is preliminary data.</text>
</comment>
<evidence type="ECO:0000256" key="1">
    <source>
        <dbReference type="ARBA" id="ARBA00023239"/>
    </source>
</evidence>
<dbReference type="PANTHER" id="PTHR12935">
    <property type="entry name" value="GAMMA-GLUTAMYLCYCLOTRANSFERASE"/>
    <property type="match status" value="1"/>
</dbReference>
<dbReference type="GO" id="GO:0016740">
    <property type="term" value="F:transferase activity"/>
    <property type="evidence" value="ECO:0007669"/>
    <property type="project" value="UniProtKB-KW"/>
</dbReference>
<proteinExistence type="predicted"/>